<feature type="transmembrane region" description="Helical" evidence="2">
    <location>
        <begin position="20"/>
        <end position="40"/>
    </location>
</feature>
<protein>
    <recommendedName>
        <fullName evidence="3">Signal transduction histidine kinase internal region domain-containing protein</fullName>
    </recommendedName>
</protein>
<organism evidence="4 5">
    <name type="scientific">Arcticibacter tournemirensis</name>
    <dbReference type="NCBI Taxonomy" id="699437"/>
    <lineage>
        <taxon>Bacteria</taxon>
        <taxon>Pseudomonadati</taxon>
        <taxon>Bacteroidota</taxon>
        <taxon>Sphingobacteriia</taxon>
        <taxon>Sphingobacteriales</taxon>
        <taxon>Sphingobacteriaceae</taxon>
        <taxon>Arcticibacter</taxon>
    </lineage>
</organism>
<comment type="caution">
    <text evidence="4">The sequence shown here is derived from an EMBL/GenBank/DDBJ whole genome shotgun (WGS) entry which is preliminary data.</text>
</comment>
<keyword evidence="2" id="KW-0812">Transmembrane</keyword>
<dbReference type="InterPro" id="IPR010559">
    <property type="entry name" value="Sig_transdc_His_kin_internal"/>
</dbReference>
<dbReference type="Gene3D" id="3.30.565.10">
    <property type="entry name" value="Histidine kinase-like ATPase, C-terminal domain"/>
    <property type="match status" value="1"/>
</dbReference>
<dbReference type="InterPro" id="IPR050640">
    <property type="entry name" value="Bact_2-comp_sensor_kinase"/>
</dbReference>
<sequence length="370" mass="42391">MTINKIAYLLYPRMLLRISLHLLFWGLLFLLRFYLTLISFNVYSGFPVGIVALLSISAIALIAAFYYVLVTFVWPRLLRKRKYFRAFVVLITLLIVYTTADTVLERIILNACGDCMATMAKNQPGYYSLICSDISNIVLKRVLSFGSPFSLILVLFVPLCIKAVLNAYRSSIESLKLAKENIQLEFNFLKAQLNPHFLFNTMNNIYGLILSGEKERSANLVSRLSELLRYILYDSNGDSLPLAKEVKLINDYIELEKVRLNFTKVVFDCRIDEGDYEIAPLLLIPLIENAFKFSPDEPGSYISIFLDVLNGRLRFTVDNNIDQQRVSIHRGGIGLKNLEKRLALCYPDRYWYESSVSQTDYSANLTIDLV</sequence>
<evidence type="ECO:0000256" key="1">
    <source>
        <dbReference type="SAM" id="Coils"/>
    </source>
</evidence>
<dbReference type="SUPFAM" id="SSF55874">
    <property type="entry name" value="ATPase domain of HSP90 chaperone/DNA topoisomerase II/histidine kinase"/>
    <property type="match status" value="1"/>
</dbReference>
<evidence type="ECO:0000313" key="4">
    <source>
        <dbReference type="EMBL" id="KAA8476788.1"/>
    </source>
</evidence>
<evidence type="ECO:0000256" key="2">
    <source>
        <dbReference type="SAM" id="Phobius"/>
    </source>
</evidence>
<dbReference type="AlphaFoldDB" id="A0A5M9GVI5"/>
<dbReference type="PANTHER" id="PTHR34220">
    <property type="entry name" value="SENSOR HISTIDINE KINASE YPDA"/>
    <property type="match status" value="1"/>
</dbReference>
<name>A0A5M9GVI5_9SPHI</name>
<dbReference type="InterPro" id="IPR036890">
    <property type="entry name" value="HATPase_C_sf"/>
</dbReference>
<keyword evidence="2" id="KW-0472">Membrane</keyword>
<keyword evidence="1" id="KW-0175">Coiled coil</keyword>
<dbReference type="GO" id="GO:0016020">
    <property type="term" value="C:membrane"/>
    <property type="evidence" value="ECO:0007669"/>
    <property type="project" value="InterPro"/>
</dbReference>
<evidence type="ECO:0000313" key="5">
    <source>
        <dbReference type="Proteomes" id="UP000322918"/>
    </source>
</evidence>
<proteinExistence type="predicted"/>
<keyword evidence="5" id="KW-1185">Reference proteome</keyword>
<dbReference type="Pfam" id="PF06580">
    <property type="entry name" value="His_kinase"/>
    <property type="match status" value="1"/>
</dbReference>
<dbReference type="EMBL" id="VWNE01000041">
    <property type="protein sequence ID" value="KAA8476788.1"/>
    <property type="molecule type" value="Genomic_DNA"/>
</dbReference>
<evidence type="ECO:0000259" key="3">
    <source>
        <dbReference type="Pfam" id="PF06580"/>
    </source>
</evidence>
<keyword evidence="2" id="KW-1133">Transmembrane helix</keyword>
<dbReference type="GO" id="GO:0000155">
    <property type="term" value="F:phosphorelay sensor kinase activity"/>
    <property type="evidence" value="ECO:0007669"/>
    <property type="project" value="InterPro"/>
</dbReference>
<reference evidence="4 5" key="1">
    <citation type="submission" date="2019-09" db="EMBL/GenBank/DDBJ databases">
        <title>Pararcticibacter amylolyticus gen. nov., sp. nov., isolated from a rottenly hemp rope, and reclassification of Pedobacter tournemirensis as Pararcticibacter tournemirensis comb. nov.</title>
        <authorList>
            <person name="Cai Y."/>
        </authorList>
    </citation>
    <scope>NUCLEOTIDE SEQUENCE [LARGE SCALE GENOMIC DNA]</scope>
    <source>
        <strain evidence="4 5">TF5-37.2-LB10</strain>
    </source>
</reference>
<dbReference type="Proteomes" id="UP000322918">
    <property type="component" value="Unassembled WGS sequence"/>
</dbReference>
<dbReference type="OrthoDB" id="9809908at2"/>
<feature type="coiled-coil region" evidence="1">
    <location>
        <begin position="165"/>
        <end position="192"/>
    </location>
</feature>
<dbReference type="PANTHER" id="PTHR34220:SF7">
    <property type="entry name" value="SENSOR HISTIDINE KINASE YPDA"/>
    <property type="match status" value="1"/>
</dbReference>
<accession>A0A5M9GVI5</accession>
<feature type="transmembrane region" description="Helical" evidence="2">
    <location>
        <begin position="46"/>
        <end position="70"/>
    </location>
</feature>
<feature type="transmembrane region" description="Helical" evidence="2">
    <location>
        <begin position="82"/>
        <end position="100"/>
    </location>
</feature>
<gene>
    <name evidence="4" type="ORF">F1649_19645</name>
</gene>
<feature type="domain" description="Signal transduction histidine kinase internal region" evidence="3">
    <location>
        <begin position="185"/>
        <end position="261"/>
    </location>
</feature>
<dbReference type="RefSeq" id="WP_141815105.1">
    <property type="nucleotide sequence ID" value="NZ_VFPL01000001.1"/>
</dbReference>